<reference evidence="1 2" key="1">
    <citation type="journal article" date="2021" name="Nat. Commun.">
        <title>Genetic determinants of endophytism in the Arabidopsis root mycobiome.</title>
        <authorList>
            <person name="Mesny F."/>
            <person name="Miyauchi S."/>
            <person name="Thiergart T."/>
            <person name="Pickel B."/>
            <person name="Atanasova L."/>
            <person name="Karlsson M."/>
            <person name="Huettel B."/>
            <person name="Barry K.W."/>
            <person name="Haridas S."/>
            <person name="Chen C."/>
            <person name="Bauer D."/>
            <person name="Andreopoulos W."/>
            <person name="Pangilinan J."/>
            <person name="LaButti K."/>
            <person name="Riley R."/>
            <person name="Lipzen A."/>
            <person name="Clum A."/>
            <person name="Drula E."/>
            <person name="Henrissat B."/>
            <person name="Kohler A."/>
            <person name="Grigoriev I.V."/>
            <person name="Martin F.M."/>
            <person name="Hacquard S."/>
        </authorList>
    </citation>
    <scope>NUCLEOTIDE SEQUENCE [LARGE SCALE GENOMIC DNA]</scope>
    <source>
        <strain evidence="1 2">MPI-SDFR-AT-0079</strain>
    </source>
</reference>
<proteinExistence type="predicted"/>
<dbReference type="EMBL" id="JAGIZQ010000001">
    <property type="protein sequence ID" value="KAH6649289.1"/>
    <property type="molecule type" value="Genomic_DNA"/>
</dbReference>
<accession>A0ACB7PKA1</accession>
<dbReference type="Proteomes" id="UP000724584">
    <property type="component" value="Unassembled WGS sequence"/>
</dbReference>
<evidence type="ECO:0000313" key="1">
    <source>
        <dbReference type="EMBL" id="KAH6649289.1"/>
    </source>
</evidence>
<sequence length="449" mass="51177">MAPAGQAVAMHMRPSLRCAETNFILLSHPLLAREQFRAAPGLDRKRSSPTLLLIKASINHRKQMGLTYSRPPSNRNSPKLVPPTAQPHRHHRRRKTTRRTPKATDTNSSPNSCPPTLTKTKTKNKNKTHTMNTPPYTDVGRTEAAALLLALDLSRRQETERQALAEQRRLAMEMEARRERERIEKKLAQRAAERRRTERRELLEAEMAQAERDMSFRLEREIKARMEEELRAERERALDMARLEAELEKEEMNKTRELEEAAIAKAMQESIMSETTRKLIEKEHAGRAQRRLGAAVGQMMADSEAEAQTERMKRRIRGQSGSDSNASSQSTTEFAPPFATAPYPTHTNPNGSWGPRPGPAGYDYTSPQTFARRDIFINDNQLPRHWSNGARPGLIGETHATGWDNTGMGTEQWRGTTTERWDGVIHQQNGARDAYKGYKEVSRSTRRFL</sequence>
<keyword evidence="2" id="KW-1185">Reference proteome</keyword>
<gene>
    <name evidence="1" type="ORF">F5144DRAFT_588045</name>
</gene>
<protein>
    <submittedName>
        <fullName evidence="1">Uncharacterized protein</fullName>
    </submittedName>
</protein>
<evidence type="ECO:0000313" key="2">
    <source>
        <dbReference type="Proteomes" id="UP000724584"/>
    </source>
</evidence>
<organism evidence="1 2">
    <name type="scientific">Chaetomium tenue</name>
    <dbReference type="NCBI Taxonomy" id="1854479"/>
    <lineage>
        <taxon>Eukaryota</taxon>
        <taxon>Fungi</taxon>
        <taxon>Dikarya</taxon>
        <taxon>Ascomycota</taxon>
        <taxon>Pezizomycotina</taxon>
        <taxon>Sordariomycetes</taxon>
        <taxon>Sordariomycetidae</taxon>
        <taxon>Sordariales</taxon>
        <taxon>Chaetomiaceae</taxon>
        <taxon>Chaetomium</taxon>
    </lineage>
</organism>
<comment type="caution">
    <text evidence="1">The sequence shown here is derived from an EMBL/GenBank/DDBJ whole genome shotgun (WGS) entry which is preliminary data.</text>
</comment>
<name>A0ACB7PKA1_9PEZI</name>